<dbReference type="InterPro" id="IPR005162">
    <property type="entry name" value="Retrotrans_gag_dom"/>
</dbReference>
<dbReference type="GO" id="GO:0015074">
    <property type="term" value="P:DNA integration"/>
    <property type="evidence" value="ECO:0007669"/>
    <property type="project" value="UniProtKB-KW"/>
</dbReference>
<reference evidence="13" key="1">
    <citation type="journal article" date="2012" name="Nat. Biotechnol.">
        <title>Draft genome sequence of pigeonpea (Cajanus cajan), an orphan legume crop of resource-poor farmers.</title>
        <authorList>
            <person name="Varshney R.K."/>
            <person name="Chen W."/>
            <person name="Li Y."/>
            <person name="Bharti A.K."/>
            <person name="Saxena R.K."/>
            <person name="Schlueter J.A."/>
            <person name="Donoghue M.T."/>
            <person name="Azam S."/>
            <person name="Fan G."/>
            <person name="Whaley A.M."/>
            <person name="Farmer A.D."/>
            <person name="Sheridan J."/>
            <person name="Iwata A."/>
            <person name="Tuteja R."/>
            <person name="Penmetsa R.V."/>
            <person name="Wu W."/>
            <person name="Upadhyaya H.D."/>
            <person name="Yang S.P."/>
            <person name="Shah T."/>
            <person name="Saxena K.B."/>
            <person name="Michael T."/>
            <person name="McCombie W.R."/>
            <person name="Yang B."/>
            <person name="Zhang G."/>
            <person name="Yang H."/>
            <person name="Wang J."/>
            <person name="Spillane C."/>
            <person name="Cook D.R."/>
            <person name="May G.D."/>
            <person name="Xu X."/>
            <person name="Jackson S.A."/>
        </authorList>
    </citation>
    <scope>NUCLEOTIDE SEQUENCE [LARGE SCALE GENOMIC DNA]</scope>
</reference>
<keyword evidence="9" id="KW-0229">DNA integration</keyword>
<dbReference type="InterPro" id="IPR043502">
    <property type="entry name" value="DNA/RNA_pol_sf"/>
</dbReference>
<dbReference type="GO" id="GO:0006508">
    <property type="term" value="P:proteolysis"/>
    <property type="evidence" value="ECO:0007669"/>
    <property type="project" value="InterPro"/>
</dbReference>
<evidence type="ECO:0000256" key="6">
    <source>
        <dbReference type="ARBA" id="ARBA00022801"/>
    </source>
</evidence>
<keyword evidence="8" id="KW-0694">RNA-binding</keyword>
<dbReference type="PANTHER" id="PTHR37984">
    <property type="entry name" value="PROTEIN CBG26694"/>
    <property type="match status" value="1"/>
</dbReference>
<dbReference type="InterPro" id="IPR025314">
    <property type="entry name" value="DUF4219"/>
</dbReference>
<evidence type="ECO:0000256" key="2">
    <source>
        <dbReference type="ARBA" id="ARBA00022695"/>
    </source>
</evidence>
<dbReference type="Pfam" id="PF08284">
    <property type="entry name" value="RVP_2"/>
    <property type="match status" value="1"/>
</dbReference>
<dbReference type="InterPro" id="IPR001584">
    <property type="entry name" value="Integrase_cat-core"/>
</dbReference>
<keyword evidence="6" id="KW-0378">Hydrolase</keyword>
<dbReference type="PANTHER" id="PTHR37984:SF5">
    <property type="entry name" value="PROTEIN NYNRIN-LIKE"/>
    <property type="match status" value="1"/>
</dbReference>
<sequence>MSTSTYSPAIPMFNGENYHIWAVKMKIFLRSQGLWNVVRIGLMKMSIYLWHLKDSHELNTWLIDSSCTSHMTKYLSFFTSIDKSIESKVKMGNGEIVNANEKGTISIATKKGMIIVKDVLYIPKLDQNILSVPQMLRNGYPFTRSTMKLDLPRFDRTEPVSWIFKIKQLFDYHQTPEEQRLRMVSFALEGEALTWFQWVHANNMTTWEAFLQALEVRFALSHYEDPKGALFKLCQTSTVREYQNQFETLANRIVGLPPPFFLSCFVSGLKPKIRQEVQAFQPISLSQAISLAKLQEEKFADASTTIRSNRSVLPTTKTTSFLNPYSSVPKNPNTNLPLIKRLTPAELQSCRDKNLCYYCDERYRPGHKCKREFMLLIAEPDNSEQLAEDLTHCLQLDAPSQNDPPDPPDTHSTQISLHALLGHSIPQALKVLGHIHFLVDSGSTHNFIQDCIAKHLGPQVDSARGFHVLVGNGEELLCSIVCKQVPLKLGSHTFLVDLFVLPLSGSELVLGVQWLTTLGPVLTDYEKLTMKFIKEGKMVELKVEQRTAPQEATMHQLKRMISTDGIAKLFQLHLISPTETPIRSQTVSEVEELLDKYPQIFNEPRLTGFYRKFVKNYASIATPLTNLLKKDSFSWSPETQQSFDQLKDAMTQALVLSLPNFQEDFVLETDASGQGMGAILLYKPGASNRVADALSRVHGGPAQLMGLTVPQCDLVDKIQDTYNFEPEIQQIYQGVLRCPKDHPGFKIVKGVLLYNDKIYLSEQSPLKHILLEEFHATPIAGHAGIHRTYGRLSDNFFWRGMKKDVTEFVKACVVCQQVKSPTHLPYGFLQPLAPPTAVWENISLDFVTGLPSFQTYTVIFVVVDRFSKASHFGMLPTSFTAVKVAELFAFMICKLHGMPKSIVSDRDPIFMSHFWQELFRMSGTKLRMSSAYHPQSDGQTEAVNKMLEQYLRAFVHTEPRLWGKYLHWAEWHYNSAKHTTIGITPYEVVYGQPPPSLP</sequence>
<keyword evidence="4" id="KW-0645">Protease</keyword>
<dbReference type="InterPro" id="IPR041588">
    <property type="entry name" value="Integrase_H2C2"/>
</dbReference>
<protein>
    <submittedName>
        <fullName evidence="13">Retrotransposable element Tf2</fullName>
    </submittedName>
</protein>
<evidence type="ECO:0000259" key="12">
    <source>
        <dbReference type="PROSITE" id="PS50994"/>
    </source>
</evidence>
<dbReference type="InterPro" id="IPR041577">
    <property type="entry name" value="RT_RNaseH_2"/>
</dbReference>
<evidence type="ECO:0000256" key="3">
    <source>
        <dbReference type="ARBA" id="ARBA00022722"/>
    </source>
</evidence>
<dbReference type="SUPFAM" id="SSF56672">
    <property type="entry name" value="DNA/RNA polymerases"/>
    <property type="match status" value="1"/>
</dbReference>
<dbReference type="Pfam" id="PF17919">
    <property type="entry name" value="RT_RNaseH_2"/>
    <property type="match status" value="1"/>
</dbReference>
<dbReference type="Gene3D" id="2.40.70.10">
    <property type="entry name" value="Acid Proteases"/>
    <property type="match status" value="1"/>
</dbReference>
<dbReference type="SUPFAM" id="SSF50630">
    <property type="entry name" value="Acid proteases"/>
    <property type="match status" value="1"/>
</dbReference>
<evidence type="ECO:0000256" key="8">
    <source>
        <dbReference type="ARBA" id="ARBA00022884"/>
    </source>
</evidence>
<dbReference type="InterPro" id="IPR021109">
    <property type="entry name" value="Peptidase_aspartic_dom_sf"/>
</dbReference>
<dbReference type="PROSITE" id="PS50994">
    <property type="entry name" value="INTEGRASE"/>
    <property type="match status" value="1"/>
</dbReference>
<dbReference type="GO" id="GO:0004190">
    <property type="term" value="F:aspartic-type endopeptidase activity"/>
    <property type="evidence" value="ECO:0007669"/>
    <property type="project" value="UniProtKB-KW"/>
</dbReference>
<dbReference type="Pfam" id="PF17921">
    <property type="entry name" value="Integrase_H2C2"/>
    <property type="match status" value="1"/>
</dbReference>
<keyword evidence="5" id="KW-0255">Endonuclease</keyword>
<proteinExistence type="predicted"/>
<dbReference type="Gramene" id="C.cajan_26907.t">
    <property type="protein sequence ID" value="C.cajan_26907.t"/>
    <property type="gene ID" value="C.cajan_26907"/>
</dbReference>
<keyword evidence="10" id="KW-0695">RNA-directed DNA polymerase</keyword>
<dbReference type="InterPro" id="IPR001969">
    <property type="entry name" value="Aspartic_peptidase_AS"/>
</dbReference>
<feature type="domain" description="Integrase catalytic" evidence="12">
    <location>
        <begin position="830"/>
        <end position="993"/>
    </location>
</feature>
<dbReference type="CDD" id="cd00303">
    <property type="entry name" value="retropepsin_like"/>
    <property type="match status" value="1"/>
</dbReference>
<dbReference type="GO" id="GO:0003964">
    <property type="term" value="F:RNA-directed DNA polymerase activity"/>
    <property type="evidence" value="ECO:0007669"/>
    <property type="project" value="UniProtKB-KW"/>
</dbReference>
<dbReference type="InterPro" id="IPR054722">
    <property type="entry name" value="PolX-like_BBD"/>
</dbReference>
<dbReference type="Pfam" id="PF13961">
    <property type="entry name" value="DUF4219"/>
    <property type="match status" value="1"/>
</dbReference>
<dbReference type="Pfam" id="PF22936">
    <property type="entry name" value="Pol_BBD"/>
    <property type="match status" value="1"/>
</dbReference>
<dbReference type="PROSITE" id="PS00141">
    <property type="entry name" value="ASP_PROTEASE"/>
    <property type="match status" value="1"/>
</dbReference>
<dbReference type="GO" id="GO:0004519">
    <property type="term" value="F:endonuclease activity"/>
    <property type="evidence" value="ECO:0007669"/>
    <property type="project" value="UniProtKB-KW"/>
</dbReference>
<organism evidence="13 14">
    <name type="scientific">Cajanus cajan</name>
    <name type="common">Pigeon pea</name>
    <name type="synonym">Cajanus indicus</name>
    <dbReference type="NCBI Taxonomy" id="3821"/>
    <lineage>
        <taxon>Eukaryota</taxon>
        <taxon>Viridiplantae</taxon>
        <taxon>Streptophyta</taxon>
        <taxon>Embryophyta</taxon>
        <taxon>Tracheophyta</taxon>
        <taxon>Spermatophyta</taxon>
        <taxon>Magnoliopsida</taxon>
        <taxon>eudicotyledons</taxon>
        <taxon>Gunneridae</taxon>
        <taxon>Pentapetalae</taxon>
        <taxon>rosids</taxon>
        <taxon>fabids</taxon>
        <taxon>Fabales</taxon>
        <taxon>Fabaceae</taxon>
        <taxon>Papilionoideae</taxon>
        <taxon>50 kb inversion clade</taxon>
        <taxon>NPAAA clade</taxon>
        <taxon>indigoferoid/millettioid clade</taxon>
        <taxon>Phaseoleae</taxon>
        <taxon>Cajanus</taxon>
    </lineage>
</organism>
<evidence type="ECO:0000256" key="10">
    <source>
        <dbReference type="ARBA" id="ARBA00022918"/>
    </source>
</evidence>
<dbReference type="InterPro" id="IPR050951">
    <property type="entry name" value="Retrovirus_Pol_polyprotein"/>
</dbReference>
<gene>
    <name evidence="13" type="ORF">KK1_028744</name>
</gene>
<keyword evidence="1" id="KW-0808">Transferase</keyword>
<accession>A0A151S468</accession>
<dbReference type="EMBL" id="KQ483474">
    <property type="protein sequence ID" value="KYP49547.1"/>
    <property type="molecule type" value="Genomic_DNA"/>
</dbReference>
<evidence type="ECO:0000256" key="1">
    <source>
        <dbReference type="ARBA" id="ARBA00022679"/>
    </source>
</evidence>
<evidence type="ECO:0000313" key="14">
    <source>
        <dbReference type="Proteomes" id="UP000075243"/>
    </source>
</evidence>
<name>A0A151S468_CAJCA</name>
<dbReference type="Gene3D" id="3.30.70.270">
    <property type="match status" value="1"/>
</dbReference>
<dbReference type="Gene3D" id="1.10.340.70">
    <property type="match status" value="1"/>
</dbReference>
<dbReference type="AlphaFoldDB" id="A0A151S468"/>
<keyword evidence="7" id="KW-0460">Magnesium</keyword>
<dbReference type="Pfam" id="PF03732">
    <property type="entry name" value="Retrotrans_gag"/>
    <property type="match status" value="1"/>
</dbReference>
<dbReference type="InterPro" id="IPR036397">
    <property type="entry name" value="RNaseH_sf"/>
</dbReference>
<keyword evidence="3" id="KW-0540">Nuclease</keyword>
<keyword evidence="11" id="KW-0511">Multifunctional enzyme</keyword>
<dbReference type="GO" id="GO:0003723">
    <property type="term" value="F:RNA binding"/>
    <property type="evidence" value="ECO:0007669"/>
    <property type="project" value="UniProtKB-KW"/>
</dbReference>
<evidence type="ECO:0000256" key="11">
    <source>
        <dbReference type="ARBA" id="ARBA00023268"/>
    </source>
</evidence>
<dbReference type="FunFam" id="1.10.340.70:FF:000001">
    <property type="entry name" value="Retrovirus-related Pol polyprotein from transposon gypsy-like Protein"/>
    <property type="match status" value="1"/>
</dbReference>
<keyword evidence="14" id="KW-1185">Reference proteome</keyword>
<evidence type="ECO:0000256" key="9">
    <source>
        <dbReference type="ARBA" id="ARBA00022908"/>
    </source>
</evidence>
<evidence type="ECO:0000256" key="7">
    <source>
        <dbReference type="ARBA" id="ARBA00022842"/>
    </source>
</evidence>
<evidence type="ECO:0000256" key="5">
    <source>
        <dbReference type="ARBA" id="ARBA00022759"/>
    </source>
</evidence>
<dbReference type="SUPFAM" id="SSF53098">
    <property type="entry name" value="Ribonuclease H-like"/>
    <property type="match status" value="1"/>
</dbReference>
<evidence type="ECO:0000256" key="4">
    <source>
        <dbReference type="ARBA" id="ARBA00022750"/>
    </source>
</evidence>
<dbReference type="InterPro" id="IPR043128">
    <property type="entry name" value="Rev_trsase/Diguanyl_cyclase"/>
</dbReference>
<dbReference type="FunFam" id="3.30.70.270:FF:000020">
    <property type="entry name" value="Transposon Tf2-6 polyprotein-like Protein"/>
    <property type="match status" value="1"/>
</dbReference>
<keyword evidence="4" id="KW-0064">Aspartyl protease</keyword>
<dbReference type="Gene3D" id="3.30.420.10">
    <property type="entry name" value="Ribonuclease H-like superfamily/Ribonuclease H"/>
    <property type="match status" value="1"/>
</dbReference>
<dbReference type="Proteomes" id="UP000075243">
    <property type="component" value="Unassembled WGS sequence"/>
</dbReference>
<dbReference type="InterPro" id="IPR012337">
    <property type="entry name" value="RNaseH-like_sf"/>
</dbReference>
<evidence type="ECO:0000313" key="13">
    <source>
        <dbReference type="EMBL" id="KYP49547.1"/>
    </source>
</evidence>
<keyword evidence="2" id="KW-0548">Nucleotidyltransferase</keyword>